<feature type="region of interest" description="Disordered" evidence="1">
    <location>
        <begin position="57"/>
        <end position="80"/>
    </location>
</feature>
<evidence type="ECO:0000259" key="2">
    <source>
        <dbReference type="PROSITE" id="PS50003"/>
    </source>
</evidence>
<proteinExistence type="predicted"/>
<dbReference type="Proteomes" id="UP001212841">
    <property type="component" value="Unassembled WGS sequence"/>
</dbReference>
<feature type="compositionally biased region" description="Polar residues" evidence="1">
    <location>
        <begin position="274"/>
        <end position="283"/>
    </location>
</feature>
<sequence length="462" mass="49966">MHGMGHKEYRFIAETSADYQKWIAAIRTATAMRKTHNKQPYPDNSSILNLAISVDRTNSDNGTIRSHGRRSIAESQSSPKAVKPLDLPHIVEPGLDEEEPVGMQEPQSTNTISAIPKVTFTGVTDSGVELTASTEEENVAKLYMEQYPNSRPSLPILRHVKSHDDIGLTIQLTDNIIVQTDKRSTSSLSTTSTDSTPHSQISFTTALCADLRKPSTQSLKDPTIQPAQPTRPTHQFSIPRKVSTFFRTTFTPIHLQPSTTSLKSFLKSPLPKFQTKQPTQTDAHQPLNPGLRADSIPSTTSFVPPARGRARATSNPLQPDQSILSMVLAPWSGDGDGHGKEFGNAYLGAGLKSASCEDLRLGEAGMATGRGDGEIGEKEREQSLPMQGGGGESQVNAVVVLDATPAHQASVDFLTDAAPTQEAHPVVVRLVRQNLEVKTPTLPDSESPRPVVIVPNLTLTTA</sequence>
<feature type="region of interest" description="Disordered" evidence="1">
    <location>
        <begin position="216"/>
        <end position="235"/>
    </location>
</feature>
<evidence type="ECO:0000313" key="3">
    <source>
        <dbReference type="EMBL" id="KAJ3051819.1"/>
    </source>
</evidence>
<feature type="domain" description="PH" evidence="2">
    <location>
        <begin position="1"/>
        <end position="31"/>
    </location>
</feature>
<gene>
    <name evidence="3" type="ORF">HK097_007165</name>
</gene>
<protein>
    <recommendedName>
        <fullName evidence="2">PH domain-containing protein</fullName>
    </recommendedName>
</protein>
<organism evidence="3 4">
    <name type="scientific">Rhizophlyctis rosea</name>
    <dbReference type="NCBI Taxonomy" id="64517"/>
    <lineage>
        <taxon>Eukaryota</taxon>
        <taxon>Fungi</taxon>
        <taxon>Fungi incertae sedis</taxon>
        <taxon>Chytridiomycota</taxon>
        <taxon>Chytridiomycota incertae sedis</taxon>
        <taxon>Chytridiomycetes</taxon>
        <taxon>Rhizophlyctidales</taxon>
        <taxon>Rhizophlyctidaceae</taxon>
        <taxon>Rhizophlyctis</taxon>
    </lineage>
</organism>
<comment type="caution">
    <text evidence="3">The sequence shown here is derived from an EMBL/GenBank/DDBJ whole genome shotgun (WGS) entry which is preliminary data.</text>
</comment>
<dbReference type="InterPro" id="IPR001849">
    <property type="entry name" value="PH_domain"/>
</dbReference>
<dbReference type="PROSITE" id="PS50003">
    <property type="entry name" value="PH_DOMAIN"/>
    <property type="match status" value="1"/>
</dbReference>
<feature type="region of interest" description="Disordered" evidence="1">
    <location>
        <begin position="272"/>
        <end position="317"/>
    </location>
</feature>
<dbReference type="AlphaFoldDB" id="A0AAD5SDG3"/>
<feature type="region of interest" description="Disordered" evidence="1">
    <location>
        <begin position="367"/>
        <end position="391"/>
    </location>
</feature>
<evidence type="ECO:0000313" key="4">
    <source>
        <dbReference type="Proteomes" id="UP001212841"/>
    </source>
</evidence>
<evidence type="ECO:0000256" key="1">
    <source>
        <dbReference type="SAM" id="MobiDB-lite"/>
    </source>
</evidence>
<name>A0AAD5SDG3_9FUNG</name>
<keyword evidence="4" id="KW-1185">Reference proteome</keyword>
<feature type="compositionally biased region" description="Basic and acidic residues" evidence="1">
    <location>
        <begin position="371"/>
        <end position="382"/>
    </location>
</feature>
<dbReference type="EMBL" id="JADGJD010000355">
    <property type="protein sequence ID" value="KAJ3051819.1"/>
    <property type="molecule type" value="Genomic_DNA"/>
</dbReference>
<accession>A0AAD5SDG3</accession>
<reference evidence="3" key="1">
    <citation type="submission" date="2020-05" db="EMBL/GenBank/DDBJ databases">
        <title>Phylogenomic resolution of chytrid fungi.</title>
        <authorList>
            <person name="Stajich J.E."/>
            <person name="Amses K."/>
            <person name="Simmons R."/>
            <person name="Seto K."/>
            <person name="Myers J."/>
            <person name="Bonds A."/>
            <person name="Quandt C.A."/>
            <person name="Barry K."/>
            <person name="Liu P."/>
            <person name="Grigoriev I."/>
            <person name="Longcore J.E."/>
            <person name="James T.Y."/>
        </authorList>
    </citation>
    <scope>NUCLEOTIDE SEQUENCE</scope>
    <source>
        <strain evidence="3">JEL0318</strain>
    </source>
</reference>